<dbReference type="SUPFAM" id="SSF51905">
    <property type="entry name" value="FAD/NAD(P)-binding domain"/>
    <property type="match status" value="1"/>
</dbReference>
<dbReference type="Pfam" id="PF01266">
    <property type="entry name" value="DAO"/>
    <property type="match status" value="1"/>
</dbReference>
<evidence type="ECO:0000313" key="2">
    <source>
        <dbReference type="EMBL" id="QAB17661.1"/>
    </source>
</evidence>
<evidence type="ECO:0000313" key="3">
    <source>
        <dbReference type="Proteomes" id="UP000285768"/>
    </source>
</evidence>
<dbReference type="Gene3D" id="3.30.9.10">
    <property type="entry name" value="D-Amino Acid Oxidase, subunit A, domain 2"/>
    <property type="match status" value="1"/>
</dbReference>
<reference evidence="2 3" key="1">
    <citation type="submission" date="2019-01" db="EMBL/GenBank/DDBJ databases">
        <title>Leucobacter muris sp. nov. isolated from the nose of a laboratory mouse.</title>
        <authorList>
            <person name="Benga L."/>
            <person name="Sproeer C."/>
            <person name="Schumann P."/>
            <person name="Verbarg S."/>
            <person name="Bunk B."/>
            <person name="Engelhardt E."/>
            <person name="Benten P.M."/>
            <person name="Sager M."/>
        </authorList>
    </citation>
    <scope>NUCLEOTIDE SEQUENCE [LARGE SCALE GENOMIC DNA]</scope>
    <source>
        <strain evidence="2 3">DSM 101948</strain>
    </source>
</reference>
<dbReference type="Gene3D" id="3.50.50.60">
    <property type="entry name" value="FAD/NAD(P)-binding domain"/>
    <property type="match status" value="1"/>
</dbReference>
<dbReference type="InterPro" id="IPR006076">
    <property type="entry name" value="FAD-dep_OxRdtase"/>
</dbReference>
<gene>
    <name evidence="2" type="ORF">Leucomu_06755</name>
</gene>
<dbReference type="PANTHER" id="PTHR13847:SF285">
    <property type="entry name" value="FAD DEPENDENT OXIDOREDUCTASE DOMAIN-CONTAINING PROTEIN"/>
    <property type="match status" value="1"/>
</dbReference>
<dbReference type="EMBL" id="CP035037">
    <property type="protein sequence ID" value="QAB17661.1"/>
    <property type="molecule type" value="Genomic_DNA"/>
</dbReference>
<keyword evidence="3" id="KW-1185">Reference proteome</keyword>
<accession>A0ABX5QF06</accession>
<sequence>MDFMTQQSYSAPGFVNGEVSFWMRSTGRPTPRPALPGDVSADVAIVGAGLTGLWTAYYLKKARPELEIVIIGREFAGFGASGRNGGWMSAEPAGQFRRYAKSGGVEAARALQREMFGAVRESIEVARAEGFSEDLVHDGLVHAATNAAQLARARAHIAEMRQQGWGEGDVFELSPAELGERVRIEGAQGGYWTPHCARVHPAKYTRGLAATVEGLGVTIYEGTTAISVEPHRVHTDRGVVGAKFVVEALEGYTLSLQGKARKLLPMNSSMVITERLSDAQLDAVGWHGAELVGDVAHSFTYMHRTQDGRIAIGGRGVPYNFRSSFDREGRTADSAVLQLKKRLGELFPALSDVRLEQSWSGVLGVPRDWCASVNFDRSSGVLTAGGYVGHGLSGTNLAARTMRDLILGEDTALARLPWIGRRARNWEIEPVRWIGATALYAVYGYADKREYALDAPRTHWTARMANLVSGR</sequence>
<name>A0ABX5QF06_9MICO</name>
<protein>
    <submittedName>
        <fullName evidence="2">FAD-dependent oxidoreductase</fullName>
    </submittedName>
</protein>
<dbReference type="PANTHER" id="PTHR13847">
    <property type="entry name" value="SARCOSINE DEHYDROGENASE-RELATED"/>
    <property type="match status" value="1"/>
</dbReference>
<proteinExistence type="predicted"/>
<evidence type="ECO:0000259" key="1">
    <source>
        <dbReference type="Pfam" id="PF01266"/>
    </source>
</evidence>
<organism evidence="2 3">
    <name type="scientific">Leucobacter muris</name>
    <dbReference type="NCBI Taxonomy" id="1935379"/>
    <lineage>
        <taxon>Bacteria</taxon>
        <taxon>Bacillati</taxon>
        <taxon>Actinomycetota</taxon>
        <taxon>Actinomycetes</taxon>
        <taxon>Micrococcales</taxon>
        <taxon>Microbacteriaceae</taxon>
        <taxon>Leucobacter</taxon>
    </lineage>
</organism>
<feature type="domain" description="FAD dependent oxidoreductase" evidence="1">
    <location>
        <begin position="42"/>
        <end position="404"/>
    </location>
</feature>
<dbReference type="Proteomes" id="UP000285768">
    <property type="component" value="Chromosome"/>
</dbReference>
<dbReference type="InterPro" id="IPR036188">
    <property type="entry name" value="FAD/NAD-bd_sf"/>
</dbReference>